<keyword evidence="10" id="KW-0408">Iron</keyword>
<evidence type="ECO:0000256" key="7">
    <source>
        <dbReference type="ARBA" id="ARBA00022723"/>
    </source>
</evidence>
<keyword evidence="11" id="KW-0411">Iron-sulfur</keyword>
<evidence type="ECO:0000256" key="14">
    <source>
        <dbReference type="ARBA" id="ARBA00029440"/>
    </source>
</evidence>
<sequence>TKGHKHDNSEICIGMIFLPRDNFNVQEDCKTIVEKELTKSDFKIYGWRQVPINTKVLGEKANSNRPEITQVLFKHNDKNLVDKDLERKLYEIRRKIEKETIKNNLEGFYICSLSSKSIIYKGMFLAEALSNFYTDLNDERFISRYAIFHQRFSTNTFPSWDLAQPFRAIAHNGEINTFKGNCNWMKVHEDEIESPLFEDIENLKPVIQPGASDSAALDNVFELLNISGQPAPLAKLMLIPDAWSKKNKILPRDHQKLFNFLNSTMEPWDGPAAIAATDNEWVIAANDRNGLR</sequence>
<reference evidence="16" key="1">
    <citation type="submission" date="2018-05" db="EMBL/GenBank/DDBJ databases">
        <authorList>
            <person name="Lanie J.A."/>
            <person name="Ng W.-L."/>
            <person name="Kazmierczak K.M."/>
            <person name="Andrzejewski T.M."/>
            <person name="Davidsen T.M."/>
            <person name="Wayne K.J."/>
            <person name="Tettelin H."/>
            <person name="Glass J.I."/>
            <person name="Rusch D."/>
            <person name="Podicherti R."/>
            <person name="Tsui H.-C.T."/>
            <person name="Winkler M.E."/>
        </authorList>
    </citation>
    <scope>NUCLEOTIDE SEQUENCE</scope>
</reference>
<comment type="cofactor">
    <cofactor evidence="2">
        <name>[3Fe-4S] cluster</name>
        <dbReference type="ChEBI" id="CHEBI:21137"/>
    </cofactor>
</comment>
<proteinExistence type="inferred from homology"/>
<keyword evidence="6" id="KW-0288">FMN</keyword>
<comment type="cofactor">
    <cofactor evidence="1">
        <name>FMN</name>
        <dbReference type="ChEBI" id="CHEBI:58210"/>
    </cofactor>
</comment>
<gene>
    <name evidence="16" type="ORF">METZ01_LOCUS388147</name>
</gene>
<dbReference type="EMBL" id="UINC01145266">
    <property type="protein sequence ID" value="SVD35293.1"/>
    <property type="molecule type" value="Genomic_DNA"/>
</dbReference>
<accession>A0A382UM04</accession>
<dbReference type="GO" id="GO:0046872">
    <property type="term" value="F:metal ion binding"/>
    <property type="evidence" value="ECO:0007669"/>
    <property type="project" value="UniProtKB-KW"/>
</dbReference>
<name>A0A382UM04_9ZZZZ</name>
<dbReference type="SUPFAM" id="SSF56235">
    <property type="entry name" value="N-terminal nucleophile aminohydrolases (Ntn hydrolases)"/>
    <property type="match status" value="1"/>
</dbReference>
<evidence type="ECO:0000256" key="9">
    <source>
        <dbReference type="ARBA" id="ARBA00023002"/>
    </source>
</evidence>
<dbReference type="GO" id="GO:0015930">
    <property type="term" value="F:glutamate synthase activity"/>
    <property type="evidence" value="ECO:0007669"/>
    <property type="project" value="TreeGrafter"/>
</dbReference>
<evidence type="ECO:0000259" key="15">
    <source>
        <dbReference type="PROSITE" id="PS51278"/>
    </source>
</evidence>
<organism evidence="16">
    <name type="scientific">marine metagenome</name>
    <dbReference type="NCBI Taxonomy" id="408172"/>
    <lineage>
        <taxon>unclassified sequences</taxon>
        <taxon>metagenomes</taxon>
        <taxon>ecological metagenomes</taxon>
    </lineage>
</organism>
<feature type="domain" description="Glutamine amidotransferase type-2" evidence="15">
    <location>
        <begin position="1"/>
        <end position="292"/>
    </location>
</feature>
<keyword evidence="12" id="KW-0314">Glutamate biosynthesis</keyword>
<evidence type="ECO:0000256" key="3">
    <source>
        <dbReference type="ARBA" id="ARBA00009716"/>
    </source>
</evidence>
<dbReference type="PROSITE" id="PS51278">
    <property type="entry name" value="GATASE_TYPE_2"/>
    <property type="match status" value="1"/>
</dbReference>
<dbReference type="Gene3D" id="3.60.20.10">
    <property type="entry name" value="Glutamine Phosphoribosylpyrophosphate, subunit 1, domain 1"/>
    <property type="match status" value="1"/>
</dbReference>
<evidence type="ECO:0000256" key="1">
    <source>
        <dbReference type="ARBA" id="ARBA00001917"/>
    </source>
</evidence>
<evidence type="ECO:0000313" key="16">
    <source>
        <dbReference type="EMBL" id="SVD35293.1"/>
    </source>
</evidence>
<dbReference type="InterPro" id="IPR050711">
    <property type="entry name" value="ET-N_metabolism_enzyme"/>
</dbReference>
<feature type="non-terminal residue" evidence="16">
    <location>
        <position position="1"/>
    </location>
</feature>
<evidence type="ECO:0000256" key="13">
    <source>
        <dbReference type="ARBA" id="ARBA00023291"/>
    </source>
</evidence>
<evidence type="ECO:0000256" key="11">
    <source>
        <dbReference type="ARBA" id="ARBA00023014"/>
    </source>
</evidence>
<dbReference type="PANTHER" id="PTHR11938:SF133">
    <property type="entry name" value="GLUTAMATE SYNTHASE (NADH)"/>
    <property type="match status" value="1"/>
</dbReference>
<comment type="pathway">
    <text evidence="14">Amino-acid biosynthesis.</text>
</comment>
<dbReference type="InterPro" id="IPR029055">
    <property type="entry name" value="Ntn_hydrolases_N"/>
</dbReference>
<keyword evidence="7" id="KW-0479">Metal-binding</keyword>
<keyword evidence="4" id="KW-0028">Amino-acid biosynthesis</keyword>
<dbReference type="CDD" id="cd00713">
    <property type="entry name" value="GltS"/>
    <property type="match status" value="1"/>
</dbReference>
<evidence type="ECO:0000256" key="2">
    <source>
        <dbReference type="ARBA" id="ARBA00001927"/>
    </source>
</evidence>
<keyword evidence="13" id="KW-0003">3Fe-4S</keyword>
<evidence type="ECO:0000256" key="4">
    <source>
        <dbReference type="ARBA" id="ARBA00022605"/>
    </source>
</evidence>
<evidence type="ECO:0000256" key="5">
    <source>
        <dbReference type="ARBA" id="ARBA00022630"/>
    </source>
</evidence>
<dbReference type="AlphaFoldDB" id="A0A382UM04"/>
<evidence type="ECO:0000256" key="6">
    <source>
        <dbReference type="ARBA" id="ARBA00022643"/>
    </source>
</evidence>
<dbReference type="PANTHER" id="PTHR11938">
    <property type="entry name" value="FAD NADPH DEHYDROGENASE/OXIDOREDUCTASE"/>
    <property type="match status" value="1"/>
</dbReference>
<keyword evidence="9" id="KW-0560">Oxidoreductase</keyword>
<feature type="non-terminal residue" evidence="16">
    <location>
        <position position="292"/>
    </location>
</feature>
<dbReference type="GO" id="GO:0051538">
    <property type="term" value="F:3 iron, 4 sulfur cluster binding"/>
    <property type="evidence" value="ECO:0007669"/>
    <property type="project" value="UniProtKB-KW"/>
</dbReference>
<dbReference type="Pfam" id="PF00310">
    <property type="entry name" value="GATase_2"/>
    <property type="match status" value="1"/>
</dbReference>
<evidence type="ECO:0000256" key="8">
    <source>
        <dbReference type="ARBA" id="ARBA00022962"/>
    </source>
</evidence>
<dbReference type="GO" id="GO:0006537">
    <property type="term" value="P:glutamate biosynthetic process"/>
    <property type="evidence" value="ECO:0007669"/>
    <property type="project" value="UniProtKB-KW"/>
</dbReference>
<keyword evidence="8" id="KW-0315">Glutamine amidotransferase</keyword>
<comment type="similarity">
    <text evidence="3">Belongs to the glutamate synthase family.</text>
</comment>
<dbReference type="InterPro" id="IPR017932">
    <property type="entry name" value="GATase_2_dom"/>
</dbReference>
<protein>
    <recommendedName>
        <fullName evidence="15">Glutamine amidotransferase type-2 domain-containing protein</fullName>
    </recommendedName>
</protein>
<keyword evidence="5" id="KW-0285">Flavoprotein</keyword>
<dbReference type="GO" id="GO:0019676">
    <property type="term" value="P:ammonia assimilation cycle"/>
    <property type="evidence" value="ECO:0007669"/>
    <property type="project" value="TreeGrafter"/>
</dbReference>
<evidence type="ECO:0000256" key="12">
    <source>
        <dbReference type="ARBA" id="ARBA00023164"/>
    </source>
</evidence>
<evidence type="ECO:0000256" key="10">
    <source>
        <dbReference type="ARBA" id="ARBA00023004"/>
    </source>
</evidence>